<gene>
    <name evidence="1" type="ORF">SDC9_154882</name>
</gene>
<dbReference type="EMBL" id="VSSQ01053601">
    <property type="protein sequence ID" value="MPN07611.1"/>
    <property type="molecule type" value="Genomic_DNA"/>
</dbReference>
<organism evidence="1">
    <name type="scientific">bioreactor metagenome</name>
    <dbReference type="NCBI Taxonomy" id="1076179"/>
    <lineage>
        <taxon>unclassified sequences</taxon>
        <taxon>metagenomes</taxon>
        <taxon>ecological metagenomes</taxon>
    </lineage>
</organism>
<evidence type="ECO:0000313" key="1">
    <source>
        <dbReference type="EMBL" id="MPN07611.1"/>
    </source>
</evidence>
<name>A0A645F003_9ZZZZ</name>
<dbReference type="AlphaFoldDB" id="A0A645F003"/>
<accession>A0A645F003</accession>
<sequence length="159" mass="18453">MAPKIVDVDYVAFYQTSAFGAEHRWRIEAYAEVTGHELTTRGELLRDEPDHPRAHEEYYKLQLGPIQRMNQPILAEKWKRITFLYTTGELFNQAKIVNDLVVNSEERALLWQSLRERAQQANQYGNPQNQIDLNLDPETIRFLGVLAGASTEDLDFLNF</sequence>
<comment type="caution">
    <text evidence="1">The sequence shown here is derived from an EMBL/GenBank/DDBJ whole genome shotgun (WGS) entry which is preliminary data.</text>
</comment>
<protein>
    <submittedName>
        <fullName evidence="1">Uncharacterized protein</fullName>
    </submittedName>
</protein>
<reference evidence="1" key="1">
    <citation type="submission" date="2019-08" db="EMBL/GenBank/DDBJ databases">
        <authorList>
            <person name="Kucharzyk K."/>
            <person name="Murdoch R.W."/>
            <person name="Higgins S."/>
            <person name="Loffler F."/>
        </authorList>
    </citation>
    <scope>NUCLEOTIDE SEQUENCE</scope>
</reference>
<proteinExistence type="predicted"/>